<keyword evidence="2" id="KW-0611">Plant defense</keyword>
<name>A0AAP0S3K2_LIQFO</name>
<dbReference type="EMBL" id="JBBPBK010000002">
    <property type="protein sequence ID" value="KAK9289496.1"/>
    <property type="molecule type" value="Genomic_DNA"/>
</dbReference>
<evidence type="ECO:0000256" key="2">
    <source>
        <dbReference type="ARBA" id="ARBA00023265"/>
    </source>
</evidence>
<dbReference type="Proteomes" id="UP001415857">
    <property type="component" value="Unassembled WGS sequence"/>
</dbReference>
<dbReference type="PANTHER" id="PTHR10334">
    <property type="entry name" value="CYSTEINE-RICH SECRETORY PROTEIN-RELATED"/>
    <property type="match status" value="1"/>
</dbReference>
<dbReference type="PRINTS" id="PR00838">
    <property type="entry name" value="V5ALLERGEN"/>
</dbReference>
<dbReference type="Gene3D" id="3.40.33.10">
    <property type="entry name" value="CAP"/>
    <property type="match status" value="1"/>
</dbReference>
<dbReference type="PRINTS" id="PR00837">
    <property type="entry name" value="V5TPXLIKE"/>
</dbReference>
<reference evidence="6 7" key="1">
    <citation type="journal article" date="2024" name="Plant J.">
        <title>Genome sequences and population genomics reveal climatic adaptation and genomic divergence between two closely related sweetgum species.</title>
        <authorList>
            <person name="Xu W.Q."/>
            <person name="Ren C.Q."/>
            <person name="Zhang X.Y."/>
            <person name="Comes H.P."/>
            <person name="Liu X.H."/>
            <person name="Li Y.G."/>
            <person name="Kettle C.J."/>
            <person name="Jalonen R."/>
            <person name="Gaisberger H."/>
            <person name="Ma Y.Z."/>
            <person name="Qiu Y.X."/>
        </authorList>
    </citation>
    <scope>NUCLEOTIDE SEQUENCE [LARGE SCALE GENOMIC DNA]</scope>
    <source>
        <strain evidence="6">Hangzhou</strain>
    </source>
</reference>
<dbReference type="InterPro" id="IPR002413">
    <property type="entry name" value="V5_allergen-like"/>
</dbReference>
<dbReference type="Pfam" id="PF00188">
    <property type="entry name" value="CAP"/>
    <property type="match status" value="1"/>
</dbReference>
<evidence type="ECO:0000256" key="1">
    <source>
        <dbReference type="ARBA" id="ARBA00003143"/>
    </source>
</evidence>
<dbReference type="CDD" id="cd05381">
    <property type="entry name" value="CAP_PR-1"/>
    <property type="match status" value="1"/>
</dbReference>
<dbReference type="InterPro" id="IPR001283">
    <property type="entry name" value="CRISP-related"/>
</dbReference>
<keyword evidence="7" id="KW-1185">Reference proteome</keyword>
<keyword evidence="3" id="KW-1133">Transmembrane helix</keyword>
<dbReference type="InterPro" id="IPR014044">
    <property type="entry name" value="CAP_dom"/>
</dbReference>
<feature type="transmembrane region" description="Helical" evidence="3">
    <location>
        <begin position="6"/>
        <end position="25"/>
    </location>
</feature>
<sequence length="197" mass="22502">MPTSNVRILAAIIITAPLLILAVSARGHHRPKNHHWPLQPKDISMAREFLLAHNKVRLHSGEAPLQWDRALSRYARRYAKQRAADCKMVHSYGPYGENIFWGGRDHWTPTQVVRSWAREHRHYKKETNECTKGQICGHYTQIVWKQSSRIGCARIKCKNGGLFALCEYDPPGNWVNESPFGYRIPARPPPSTTSPSA</sequence>
<evidence type="ECO:0000313" key="6">
    <source>
        <dbReference type="EMBL" id="KAK9290220.1"/>
    </source>
</evidence>
<dbReference type="InterPro" id="IPR018244">
    <property type="entry name" value="Allrgn_V5/Tpx1_CS"/>
</dbReference>
<comment type="function">
    <text evidence="1">Probably involved in the defense reaction of plants against pathogens.</text>
</comment>
<organism evidence="6 7">
    <name type="scientific">Liquidambar formosana</name>
    <name type="common">Formosan gum</name>
    <dbReference type="NCBI Taxonomy" id="63359"/>
    <lineage>
        <taxon>Eukaryota</taxon>
        <taxon>Viridiplantae</taxon>
        <taxon>Streptophyta</taxon>
        <taxon>Embryophyta</taxon>
        <taxon>Tracheophyta</taxon>
        <taxon>Spermatophyta</taxon>
        <taxon>Magnoliopsida</taxon>
        <taxon>eudicotyledons</taxon>
        <taxon>Gunneridae</taxon>
        <taxon>Pentapetalae</taxon>
        <taxon>Saxifragales</taxon>
        <taxon>Altingiaceae</taxon>
        <taxon>Liquidambar</taxon>
    </lineage>
</organism>
<protein>
    <recommendedName>
        <fullName evidence="4">SCP domain-containing protein</fullName>
    </recommendedName>
</protein>
<evidence type="ECO:0000313" key="7">
    <source>
        <dbReference type="Proteomes" id="UP001415857"/>
    </source>
</evidence>
<reference evidence="6" key="2">
    <citation type="submission" date="2024-04" db="EMBL/GenBank/DDBJ databases">
        <authorList>
            <person name="Xu W."/>
            <person name="Ren C."/>
        </authorList>
    </citation>
    <scope>NUCLEOTIDE SEQUENCE</scope>
    <source>
        <strain evidence="6">Hangzhou</strain>
        <tissue evidence="6">Leaves</tissue>
    </source>
</reference>
<evidence type="ECO:0000256" key="3">
    <source>
        <dbReference type="SAM" id="Phobius"/>
    </source>
</evidence>
<dbReference type="GO" id="GO:0005576">
    <property type="term" value="C:extracellular region"/>
    <property type="evidence" value="ECO:0007669"/>
    <property type="project" value="InterPro"/>
</dbReference>
<dbReference type="InterPro" id="IPR035940">
    <property type="entry name" value="CAP_sf"/>
</dbReference>
<dbReference type="SUPFAM" id="SSF55797">
    <property type="entry name" value="PR-1-like"/>
    <property type="match status" value="1"/>
</dbReference>
<keyword evidence="3" id="KW-0812">Transmembrane</keyword>
<accession>A0AAP0S3K2</accession>
<dbReference type="PROSITE" id="PS01009">
    <property type="entry name" value="CRISP_1"/>
    <property type="match status" value="1"/>
</dbReference>
<feature type="domain" description="SCP" evidence="4">
    <location>
        <begin position="44"/>
        <end position="176"/>
    </location>
</feature>
<evidence type="ECO:0000313" key="5">
    <source>
        <dbReference type="EMBL" id="KAK9289496.1"/>
    </source>
</evidence>
<dbReference type="EMBL" id="JBBPBK010000002">
    <property type="protein sequence ID" value="KAK9290220.1"/>
    <property type="molecule type" value="Genomic_DNA"/>
</dbReference>
<evidence type="ECO:0000259" key="4">
    <source>
        <dbReference type="SMART" id="SM00198"/>
    </source>
</evidence>
<dbReference type="SMART" id="SM00198">
    <property type="entry name" value="SCP"/>
    <property type="match status" value="1"/>
</dbReference>
<keyword evidence="3" id="KW-0472">Membrane</keyword>
<dbReference type="FunFam" id="3.40.33.10:FF:000004">
    <property type="entry name" value="CAP, cysteine-rich secretory protein, antigen 5"/>
    <property type="match status" value="1"/>
</dbReference>
<gene>
    <name evidence="5" type="ORF">L1049_007651</name>
    <name evidence="6" type="ORF">L1049_008386</name>
</gene>
<dbReference type="AlphaFoldDB" id="A0AAP0S3K2"/>
<proteinExistence type="predicted"/>
<keyword evidence="2" id="KW-0568">Pathogenesis-related protein</keyword>
<comment type="caution">
    <text evidence="6">The sequence shown here is derived from an EMBL/GenBank/DDBJ whole genome shotgun (WGS) entry which is preliminary data.</text>
</comment>